<evidence type="ECO:0000313" key="3">
    <source>
        <dbReference type="Proteomes" id="UP000095541"/>
    </source>
</evidence>
<dbReference type="Gene3D" id="2.170.130.10">
    <property type="entry name" value="TonB-dependent receptor, plug domain"/>
    <property type="match status" value="1"/>
</dbReference>
<feature type="chain" id="PRO_5008028441" evidence="1">
    <location>
        <begin position="29"/>
        <end position="880"/>
    </location>
</feature>
<accession>A0A174MUV4</accession>
<evidence type="ECO:0000256" key="1">
    <source>
        <dbReference type="SAM" id="SignalP"/>
    </source>
</evidence>
<dbReference type="Proteomes" id="UP000095541">
    <property type="component" value="Unassembled WGS sequence"/>
</dbReference>
<keyword evidence="2" id="KW-0675">Receptor</keyword>
<feature type="signal peptide" evidence="1">
    <location>
        <begin position="1"/>
        <end position="28"/>
    </location>
</feature>
<organism evidence="2 3">
    <name type="scientific">Bacteroides thetaiotaomicron</name>
    <dbReference type="NCBI Taxonomy" id="818"/>
    <lineage>
        <taxon>Bacteria</taxon>
        <taxon>Pseudomonadati</taxon>
        <taxon>Bacteroidota</taxon>
        <taxon>Bacteroidia</taxon>
        <taxon>Bacteroidales</taxon>
        <taxon>Bacteroidaceae</taxon>
        <taxon>Bacteroides</taxon>
    </lineage>
</organism>
<gene>
    <name evidence="2" type="ORF">ERS852557_00469</name>
</gene>
<name>A0A174MUV4_BACT4</name>
<proteinExistence type="predicted"/>
<dbReference type="Gene3D" id="2.60.40.1930">
    <property type="match status" value="1"/>
</dbReference>
<evidence type="ECO:0000313" key="2">
    <source>
        <dbReference type="EMBL" id="CUP40093.1"/>
    </source>
</evidence>
<dbReference type="InterPro" id="IPR037066">
    <property type="entry name" value="Plug_dom_sf"/>
</dbReference>
<keyword evidence="1" id="KW-0732">Signal</keyword>
<protein>
    <submittedName>
        <fullName evidence="2">TonB-dependent Receptor Plug Domain</fullName>
    </submittedName>
</protein>
<dbReference type="RefSeq" id="WP_055216898.1">
    <property type="nucleotide sequence ID" value="NZ_CZBI01000001.1"/>
</dbReference>
<dbReference type="SUPFAM" id="SSF56935">
    <property type="entry name" value="Porins"/>
    <property type="match status" value="1"/>
</dbReference>
<dbReference type="EMBL" id="CZBI01000001">
    <property type="protein sequence ID" value="CUP40093.1"/>
    <property type="molecule type" value="Genomic_DNA"/>
</dbReference>
<sequence length="880" mass="99665">MKNTTTLQSKRSITVLLGVLLYFSSLSAQTMQDTIIANFSLMERIPKEKLYLHLDKPFYGAGEKIWFKGYLVNATTHQDNSQSNFIITELINRSDSIVERKKIRRDSLGFHNAFTLPATLPAGDYYLRGYSNWMLNEDPDFFFSRNIKIGNSIDNTIVSSIEYQQEDDTHYTAKIKFTSNVQAVFENTTIKYLYLENGKIKNKGKKKTNENGWISISLPDLKSPAVRRIEVEFDDPQYIYKRTFHLPVFTNDFDVKFFPEGGALLSIPHQNVAFKAQGADGFSKEVEGFLFNSKGDTLTNFRSEHNGMGIFTMNPVNNETYYVTVRTNDSITKRFDLPAIEPKGISIAMSHYKQEIRYEIQKTEATEWPQKLFLLAHTRGKLAILQPINPKRTFGKMNDSLFTEGITHFMLIDEQGNALSERLIFVPDHKPNQWQITADQPTYGKREKVSLQIAAKDNEGNPVEGTFSVSITDRKSIQPDSLADNILSNLLLTSDLKGYVEDPAYYFLNQDARTLRSIDYLMMTHGWRRHKMENVLRTPSLNFTNYIEKGQTISGRIMGFFGANVKKGPICVLAPKYNIIATTETDEKGQFIVNTSFRDSTTFLVQARTKKGFAGVDILMDPPQYPVATHKAPYLNGAATFMEDYLMNTRDQYYMEGGMRVYNLKEVTVTAKRERPSSKSIYTGGINTYTVEEDRLQGYGQTAFDAASRLPSVTITNGSEIHIRNNSEPAIIVIDDIVYEDASDILKDIQVSDMSSISLLRGADAVILGPRASGGAVVITLKDPRNLPARPAQGIITYTPLGYSESVEFYHPTYDTPEKKNAQRSDFRSTVYWNPELRLDAEGKATIEYYTPDSTAPEDIIIEGVDKNGKVCRILQTINK</sequence>
<reference evidence="2 3" key="1">
    <citation type="submission" date="2015-09" db="EMBL/GenBank/DDBJ databases">
        <authorList>
            <consortium name="Pathogen Informatics"/>
        </authorList>
    </citation>
    <scope>NUCLEOTIDE SEQUENCE [LARGE SCALE GENOMIC DNA]</scope>
    <source>
        <strain evidence="2 3">2789STDY5834945</strain>
    </source>
</reference>
<dbReference type="AlphaFoldDB" id="A0A174MUV4"/>